<reference evidence="4" key="1">
    <citation type="submission" date="2023-02" db="EMBL/GenBank/DDBJ databases">
        <title>Identification and recombinant expression of a fungal hydrolase from Papiliotrema laurentii that hydrolyzes apple cutin and clears colloidal polyester polyurethane.</title>
        <authorList>
            <consortium name="DOE Joint Genome Institute"/>
            <person name="Roman V.A."/>
            <person name="Bojanowski C."/>
            <person name="Crable B.R."/>
            <person name="Wagner D.N."/>
            <person name="Hung C.S."/>
            <person name="Nadeau L.J."/>
            <person name="Schratz L."/>
            <person name="Haridas S."/>
            <person name="Pangilinan J."/>
            <person name="Lipzen A."/>
            <person name="Na H."/>
            <person name="Yan M."/>
            <person name="Ng V."/>
            <person name="Grigoriev I.V."/>
            <person name="Spatafora J.W."/>
            <person name="Barlow D."/>
            <person name="Biffinger J."/>
            <person name="Kelley-Loughnane N."/>
            <person name="Varaljay V.A."/>
            <person name="Crookes-Goodson W.J."/>
        </authorList>
    </citation>
    <scope>NUCLEOTIDE SEQUENCE</scope>
    <source>
        <strain evidence="4">5307AH</strain>
    </source>
</reference>
<name>A0AAD9L8Z7_PAPLA</name>
<dbReference type="GO" id="GO:0003993">
    <property type="term" value="F:acid phosphatase activity"/>
    <property type="evidence" value="ECO:0007669"/>
    <property type="project" value="TreeGrafter"/>
</dbReference>
<dbReference type="SUPFAM" id="SSF53254">
    <property type="entry name" value="Phosphoglycerate mutase-like"/>
    <property type="match status" value="1"/>
</dbReference>
<evidence type="ECO:0000313" key="4">
    <source>
        <dbReference type="EMBL" id="KAK1926829.1"/>
    </source>
</evidence>
<dbReference type="Gene3D" id="3.40.50.1240">
    <property type="entry name" value="Phosphoglycerate mutase-like"/>
    <property type="match status" value="1"/>
</dbReference>
<dbReference type="Pfam" id="PF00328">
    <property type="entry name" value="His_Phos_2"/>
    <property type="match status" value="1"/>
</dbReference>
<gene>
    <name evidence="4" type="ORF">DB88DRAFT_483162</name>
</gene>
<dbReference type="PANTHER" id="PTHR20963:SF42">
    <property type="entry name" value="PHOSPHOGLYCERATE MUTASE-LIKE PROTEIN"/>
    <property type="match status" value="1"/>
</dbReference>
<evidence type="ECO:0000256" key="3">
    <source>
        <dbReference type="SAM" id="Phobius"/>
    </source>
</evidence>
<keyword evidence="3" id="KW-0472">Membrane</keyword>
<evidence type="ECO:0000313" key="5">
    <source>
        <dbReference type="Proteomes" id="UP001182556"/>
    </source>
</evidence>
<proteinExistence type="predicted"/>
<feature type="region of interest" description="Disordered" evidence="2">
    <location>
        <begin position="1"/>
        <end position="51"/>
    </location>
</feature>
<keyword evidence="1" id="KW-0378">Hydrolase</keyword>
<dbReference type="InterPro" id="IPR000560">
    <property type="entry name" value="His_Pase_clade-2"/>
</dbReference>
<dbReference type="Proteomes" id="UP001182556">
    <property type="component" value="Unassembled WGS sequence"/>
</dbReference>
<dbReference type="CDD" id="cd07061">
    <property type="entry name" value="HP_HAP_like"/>
    <property type="match status" value="1"/>
</dbReference>
<dbReference type="AlphaFoldDB" id="A0AAD9L8Z7"/>
<dbReference type="InterPro" id="IPR029033">
    <property type="entry name" value="His_PPase_superfam"/>
</dbReference>
<evidence type="ECO:0000256" key="1">
    <source>
        <dbReference type="ARBA" id="ARBA00022801"/>
    </source>
</evidence>
<evidence type="ECO:0000256" key="2">
    <source>
        <dbReference type="SAM" id="MobiDB-lite"/>
    </source>
</evidence>
<keyword evidence="3" id="KW-0812">Transmembrane</keyword>
<dbReference type="InterPro" id="IPR033379">
    <property type="entry name" value="Acid_Pase_AS"/>
</dbReference>
<dbReference type="EMBL" id="JAODAN010000002">
    <property type="protein sequence ID" value="KAK1926829.1"/>
    <property type="molecule type" value="Genomic_DNA"/>
</dbReference>
<dbReference type="FunFam" id="3.40.50.1240:FF:000033">
    <property type="entry name" value="Chromosome 12, whole genome shotgun sequence"/>
    <property type="match status" value="1"/>
</dbReference>
<dbReference type="PROSITE" id="PS00616">
    <property type="entry name" value="HIS_ACID_PHOSPHAT_1"/>
    <property type="match status" value="1"/>
</dbReference>
<protein>
    <submittedName>
        <fullName evidence="4">Histidine phosphatase superfamily</fullName>
    </submittedName>
</protein>
<feature type="transmembrane region" description="Helical" evidence="3">
    <location>
        <begin position="57"/>
        <end position="78"/>
    </location>
</feature>
<organism evidence="4 5">
    <name type="scientific">Papiliotrema laurentii</name>
    <name type="common">Cryptococcus laurentii</name>
    <dbReference type="NCBI Taxonomy" id="5418"/>
    <lineage>
        <taxon>Eukaryota</taxon>
        <taxon>Fungi</taxon>
        <taxon>Dikarya</taxon>
        <taxon>Basidiomycota</taxon>
        <taxon>Agaricomycotina</taxon>
        <taxon>Tremellomycetes</taxon>
        <taxon>Tremellales</taxon>
        <taxon>Rhynchogastremaceae</taxon>
        <taxon>Papiliotrema</taxon>
    </lineage>
</organism>
<accession>A0AAD9L8Z7</accession>
<feature type="compositionally biased region" description="Low complexity" evidence="2">
    <location>
        <begin position="38"/>
        <end position="48"/>
    </location>
</feature>
<keyword evidence="5" id="KW-1185">Reference proteome</keyword>
<comment type="caution">
    <text evidence="4">The sequence shown here is derived from an EMBL/GenBank/DDBJ whole genome shotgun (WGS) entry which is preliminary data.</text>
</comment>
<dbReference type="PANTHER" id="PTHR20963">
    <property type="entry name" value="MULTIPLE INOSITOL POLYPHOSPHATE PHOSPHATASE-RELATED"/>
    <property type="match status" value="1"/>
</dbReference>
<sequence length="587" mass="65550">MKPQELAAEDYELSDTSSPRGQDVEPLLPRYERHEGSSSRTTTTPLRSPSERRRARFRHAISCLCLCLLIIVPSFGFMGCWFGKQTIDKVKTWDQLPPDWKEWLEQYAPNKGADHVNFPTDIGFAGPTPTGSEAALLVTAPALPLFTGVAPLVPPDVKAKHGANVMHSWGNLSPFHSVDSHGLPESSSIIPEGCELEELHWLQRHGARYPTTQADGPAGIAARLKASSGWKAKGELSFLNQWDYKLGAEVLTPFGRQQLFNLGVSARLKYGFLLDKMKGRLPVFRTETQDRMLKSAQNFATGFFGYPAEESYNLEVMIESPGFNCTLAPWNACKIRNDTSYAIAFKEMAKWDAVFLKDAHNRLKGKMEGYDLSLKDVKDFMEMCAYETVALGYSSFCNLFTAKEWKGFEYRNDIFWWYTSSFGYPQARAQGKGWAQELLSRLTHTRLTTFDSTTNSTFHDDIRFPLHDSLYVDFTHDTQFALILPTLNLTSFAESGAPPTDHIPKHWSFVASKFCPFATNLQVQVLSCPAKPSPKQIRIVLNDAPVPLGGINGCGEDDEGLCPFDNFVGSVQELVNGVDFTESCVGV</sequence>
<keyword evidence="3" id="KW-1133">Transmembrane helix</keyword>